<dbReference type="Proteomes" id="UP000606499">
    <property type="component" value="Unassembled WGS sequence"/>
</dbReference>
<dbReference type="RefSeq" id="WP_054327735.1">
    <property type="nucleotide sequence ID" value="NZ_JACOPL010000003.1"/>
</dbReference>
<keyword evidence="1 2" id="KW-0963">Cytoplasm</keyword>
<comment type="caution">
    <text evidence="3">The sequence shown here is derived from an EMBL/GenBank/DDBJ whole genome shotgun (WGS) entry which is preliminary data.</text>
</comment>
<dbReference type="HAMAP" id="MF_01103">
    <property type="entry name" value="UPF0291"/>
    <property type="match status" value="1"/>
</dbReference>
<name>A0A923LUQ0_9FIRM</name>
<evidence type="ECO:0000313" key="3">
    <source>
        <dbReference type="EMBL" id="MBC5724776.1"/>
    </source>
</evidence>
<keyword evidence="4" id="KW-1185">Reference proteome</keyword>
<proteinExistence type="inferred from homology"/>
<dbReference type="PANTHER" id="PTHR37300">
    <property type="entry name" value="UPF0291 PROTEIN CBO2609/CLC_2481"/>
    <property type="match status" value="1"/>
</dbReference>
<dbReference type="EMBL" id="JACOPL010000003">
    <property type="protein sequence ID" value="MBC5724776.1"/>
    <property type="molecule type" value="Genomic_DNA"/>
</dbReference>
<comment type="subcellular location">
    <subcellularLocation>
        <location evidence="2">Cytoplasm</location>
    </subcellularLocation>
</comment>
<reference evidence="3" key="1">
    <citation type="submission" date="2020-08" db="EMBL/GenBank/DDBJ databases">
        <title>Genome public.</title>
        <authorList>
            <person name="Liu C."/>
            <person name="Sun Q."/>
        </authorList>
    </citation>
    <scope>NUCLEOTIDE SEQUENCE</scope>
    <source>
        <strain evidence="3">NSJ-28</strain>
    </source>
</reference>
<dbReference type="InterPro" id="IPR009242">
    <property type="entry name" value="DUF896"/>
</dbReference>
<organism evidence="3 4">
    <name type="scientific">Agathobaculum faecis</name>
    <dbReference type="NCBI Taxonomy" id="2763013"/>
    <lineage>
        <taxon>Bacteria</taxon>
        <taxon>Bacillati</taxon>
        <taxon>Bacillota</taxon>
        <taxon>Clostridia</taxon>
        <taxon>Eubacteriales</taxon>
        <taxon>Butyricicoccaceae</taxon>
        <taxon>Agathobaculum</taxon>
    </lineage>
</organism>
<dbReference type="Pfam" id="PF05979">
    <property type="entry name" value="DUF896"/>
    <property type="match status" value="1"/>
</dbReference>
<dbReference type="SUPFAM" id="SSF158221">
    <property type="entry name" value="YnzC-like"/>
    <property type="match status" value="1"/>
</dbReference>
<gene>
    <name evidence="3" type="ORF">H8S45_04785</name>
</gene>
<dbReference type="AlphaFoldDB" id="A0A923LUQ0"/>
<sequence>MTDEKIARINELAKKAKAEGLSEAEKAEQKALREEYIAGFRKSLKAQLDRTVVLNPDGTSYKLRQKKGGH</sequence>
<dbReference type="GO" id="GO:0005737">
    <property type="term" value="C:cytoplasm"/>
    <property type="evidence" value="ECO:0007669"/>
    <property type="project" value="UniProtKB-SubCell"/>
</dbReference>
<evidence type="ECO:0000256" key="1">
    <source>
        <dbReference type="ARBA" id="ARBA00022490"/>
    </source>
</evidence>
<evidence type="ECO:0000256" key="2">
    <source>
        <dbReference type="HAMAP-Rule" id="MF_01103"/>
    </source>
</evidence>
<protein>
    <recommendedName>
        <fullName evidence="2">UPF0291 protein H8S45_04785</fullName>
    </recommendedName>
</protein>
<accession>A0A923LUQ0</accession>
<evidence type="ECO:0000313" key="4">
    <source>
        <dbReference type="Proteomes" id="UP000606499"/>
    </source>
</evidence>
<comment type="similarity">
    <text evidence="2">Belongs to the UPF0291 family.</text>
</comment>
<dbReference type="PANTHER" id="PTHR37300:SF1">
    <property type="entry name" value="UPF0291 PROTEIN YNZC"/>
    <property type="match status" value="1"/>
</dbReference>
<dbReference type="Gene3D" id="1.10.287.540">
    <property type="entry name" value="Helix hairpin bin"/>
    <property type="match status" value="1"/>
</dbReference>